<dbReference type="InterPro" id="IPR004104">
    <property type="entry name" value="Gfo/Idh/MocA-like_OxRdtase_C"/>
</dbReference>
<reference evidence="3 4" key="1">
    <citation type="journal article" date="1998" name="DNA Res.">
        <title>Complete sequence and gene organization of the genome of a hyper-thermophilic archaebacterium, Pyrococcus horikoshii OT3.</title>
        <authorList>
            <person name="Kawarabayasi Y."/>
            <person name="Sawada M."/>
            <person name="Horikawa H."/>
            <person name="Haikawa Y."/>
            <person name="Hino Y."/>
            <person name="Yamamoto S."/>
            <person name="Sekine M."/>
            <person name="Baba S."/>
            <person name="Kosugi H."/>
            <person name="Hosoyama A."/>
            <person name="Nagai Y."/>
            <person name="Sakai M."/>
            <person name="Ogura K."/>
            <person name="Otuka R."/>
            <person name="Nakazawa H."/>
            <person name="Takamiya M."/>
            <person name="Ohfuku Y."/>
            <person name="Funahashi T."/>
            <person name="Tanaka T."/>
            <person name="Kudoh Y."/>
            <person name="Yamazaki J."/>
            <person name="Kushida N."/>
            <person name="Oguchi A."/>
            <person name="Aoki K."/>
            <person name="Nakamura Y."/>
            <person name="Robb T.F."/>
            <person name="Horikoshi K."/>
            <person name="Masuchi Y."/>
            <person name="Shizuya H."/>
            <person name="Kikuchi H."/>
        </authorList>
    </citation>
    <scope>NUCLEOTIDE SEQUENCE [LARGE SCALE GENOMIC DNA]</scope>
    <source>
        <strain evidence="4">ATCC 700860 / DSM 12428 / JCM 9974 / NBRC 100139 / OT-3</strain>
    </source>
</reference>
<organism evidence="3 4">
    <name type="scientific">Pyrococcus horikoshii (strain ATCC 700860 / DSM 12428 / JCM 9974 / NBRC 100139 / OT-3)</name>
    <dbReference type="NCBI Taxonomy" id="70601"/>
    <lineage>
        <taxon>Archaea</taxon>
        <taxon>Methanobacteriati</taxon>
        <taxon>Methanobacteriota</taxon>
        <taxon>Thermococci</taxon>
        <taxon>Thermococcales</taxon>
        <taxon>Thermococcaceae</taxon>
        <taxon>Pyrococcus</taxon>
    </lineage>
</organism>
<feature type="domain" description="Gfo/Idh/MocA-like oxidoreductase C-terminal" evidence="2">
    <location>
        <begin position="192"/>
        <end position="368"/>
    </location>
</feature>
<dbReference type="PIR" id="D71201">
    <property type="entry name" value="D71201"/>
</dbReference>
<dbReference type="eggNOG" id="arCOG01622">
    <property type="taxonomic scope" value="Archaea"/>
</dbReference>
<dbReference type="SUPFAM" id="SSF51735">
    <property type="entry name" value="NAD(P)-binding Rossmann-fold domains"/>
    <property type="match status" value="1"/>
</dbReference>
<evidence type="ECO:0008006" key="5">
    <source>
        <dbReference type="Google" id="ProtNLM"/>
    </source>
</evidence>
<evidence type="ECO:0000259" key="1">
    <source>
        <dbReference type="Pfam" id="PF01408"/>
    </source>
</evidence>
<dbReference type="EnsemblBacteria" id="BAA31003">
    <property type="protein sequence ID" value="BAA31003"/>
    <property type="gene ID" value="BAA31003"/>
</dbReference>
<dbReference type="EMBL" id="BA000001">
    <property type="protein sequence ID" value="BAA31003.1"/>
    <property type="molecule type" value="Genomic_DNA"/>
</dbReference>
<accession>O59539</accession>
<name>O59539_PYRHO</name>
<dbReference type="PANTHER" id="PTHR43377">
    <property type="entry name" value="BILIVERDIN REDUCTASE A"/>
    <property type="match status" value="1"/>
</dbReference>
<dbReference type="InterPro" id="IPR051450">
    <property type="entry name" value="Gfo/Idh/MocA_Oxidoreductases"/>
</dbReference>
<dbReference type="Proteomes" id="UP000000752">
    <property type="component" value="Chromosome"/>
</dbReference>
<evidence type="ECO:0000313" key="3">
    <source>
        <dbReference type="EMBL" id="BAA31003.1"/>
    </source>
</evidence>
<dbReference type="Gene3D" id="3.30.360.10">
    <property type="entry name" value="Dihydrodipicolinate Reductase, domain 2"/>
    <property type="match status" value="1"/>
</dbReference>
<sequence>MGKCLHSQNLNLHRHFFNSFSPKINPGEGNMSERLKVGVIGCGNIFNLAHKPALRSLRTIAKVVAVMDINEEAAKKAGKELNAKVFTSLDEFLEQDMDVVEVLTPTYTHAEIAIKALKAGKHVIVEKPIALTSEEAEKMIKEAEEQGLKLFVGHVRRFDKRWTQIKEVIKTRNILPMQIRKIEVQHLPFPADYWYWDESKSGGVIIDLGVHVTDFLRWFFESEPVEVFAVGKAIRGEARVNKTYDHVVMFIKFEGNKTGIGEVSWSYPMTPKYGVFYHHLDIIGKNGRIRYTPLDTPVVGVIKSSFEMPRFSPMLSTFPQAFEAELRHFFECIKSNCEPVVTARDALIALQIAEKARESIKKGEPVKVEVN</sequence>
<dbReference type="Pfam" id="PF02894">
    <property type="entry name" value="GFO_IDH_MocA_C"/>
    <property type="match status" value="1"/>
</dbReference>
<dbReference type="PANTHER" id="PTHR43377:SF1">
    <property type="entry name" value="BILIVERDIN REDUCTASE A"/>
    <property type="match status" value="1"/>
</dbReference>
<dbReference type="KEGG" id="pho:PH1881"/>
<dbReference type="Gene3D" id="3.40.50.720">
    <property type="entry name" value="NAD(P)-binding Rossmann-like Domain"/>
    <property type="match status" value="1"/>
</dbReference>
<evidence type="ECO:0000313" key="4">
    <source>
        <dbReference type="Proteomes" id="UP000000752"/>
    </source>
</evidence>
<protein>
    <recommendedName>
        <fullName evidence="5">Gfo/Idh/MocA family oxidoreductase</fullName>
    </recommendedName>
</protein>
<dbReference type="STRING" id="70601.gene:9378887"/>
<evidence type="ECO:0000259" key="2">
    <source>
        <dbReference type="Pfam" id="PF02894"/>
    </source>
</evidence>
<gene>
    <name evidence="3" type="ordered locus">PH1881</name>
</gene>
<proteinExistence type="predicted"/>
<keyword evidence="4" id="KW-1185">Reference proteome</keyword>
<dbReference type="AlphaFoldDB" id="O59539"/>
<dbReference type="InterPro" id="IPR036291">
    <property type="entry name" value="NAD(P)-bd_dom_sf"/>
</dbReference>
<dbReference type="InterPro" id="IPR000683">
    <property type="entry name" value="Gfo/Idh/MocA-like_OxRdtase_N"/>
</dbReference>
<dbReference type="GO" id="GO:0000166">
    <property type="term" value="F:nucleotide binding"/>
    <property type="evidence" value="ECO:0007669"/>
    <property type="project" value="InterPro"/>
</dbReference>
<dbReference type="SUPFAM" id="SSF55347">
    <property type="entry name" value="Glyceraldehyde-3-phosphate dehydrogenase-like, C-terminal domain"/>
    <property type="match status" value="1"/>
</dbReference>
<feature type="domain" description="Gfo/Idh/MocA-like oxidoreductase N-terminal" evidence="1">
    <location>
        <begin position="35"/>
        <end position="154"/>
    </location>
</feature>
<dbReference type="Pfam" id="PF01408">
    <property type="entry name" value="GFO_IDH_MocA"/>
    <property type="match status" value="1"/>
</dbReference>